<proteinExistence type="predicted"/>
<evidence type="ECO:0000259" key="2">
    <source>
        <dbReference type="PROSITE" id="PS50937"/>
    </source>
</evidence>
<accession>A0A7W3IVP6</accession>
<dbReference type="RefSeq" id="WP_220484160.1">
    <property type="nucleotide sequence ID" value="NZ_JACGWT010000006.1"/>
</dbReference>
<dbReference type="EMBL" id="JACGWT010000006">
    <property type="protein sequence ID" value="MBA8796136.1"/>
    <property type="molecule type" value="Genomic_DNA"/>
</dbReference>
<evidence type="ECO:0000313" key="3">
    <source>
        <dbReference type="EMBL" id="MBA8796136.1"/>
    </source>
</evidence>
<evidence type="ECO:0000313" key="4">
    <source>
        <dbReference type="Proteomes" id="UP000523079"/>
    </source>
</evidence>
<reference evidence="3 4" key="1">
    <citation type="submission" date="2020-07" db="EMBL/GenBank/DDBJ databases">
        <title>Sequencing the genomes of 1000 actinobacteria strains.</title>
        <authorList>
            <person name="Klenk H.-P."/>
        </authorList>
    </citation>
    <scope>NUCLEOTIDE SEQUENCE [LARGE SCALE GENOMIC DNA]</scope>
    <source>
        <strain evidence="3 4">DSM 100723</strain>
    </source>
</reference>
<dbReference type="InterPro" id="IPR009061">
    <property type="entry name" value="DNA-bd_dom_put_sf"/>
</dbReference>
<dbReference type="CDD" id="cd00592">
    <property type="entry name" value="HTH_MerR-like"/>
    <property type="match status" value="1"/>
</dbReference>
<keyword evidence="4" id="KW-1185">Reference proteome</keyword>
<dbReference type="PRINTS" id="PR00040">
    <property type="entry name" value="HTHMERR"/>
</dbReference>
<dbReference type="AlphaFoldDB" id="A0A7W3IVP6"/>
<dbReference type="GO" id="GO:0003700">
    <property type="term" value="F:DNA-binding transcription factor activity"/>
    <property type="evidence" value="ECO:0007669"/>
    <property type="project" value="InterPro"/>
</dbReference>
<dbReference type="PROSITE" id="PS50937">
    <property type="entry name" value="HTH_MERR_2"/>
    <property type="match status" value="1"/>
</dbReference>
<dbReference type="Pfam" id="PF13411">
    <property type="entry name" value="MerR_1"/>
    <property type="match status" value="1"/>
</dbReference>
<dbReference type="PANTHER" id="PTHR30204:SF93">
    <property type="entry name" value="HTH MERR-TYPE DOMAIN-CONTAINING PROTEIN"/>
    <property type="match status" value="1"/>
</dbReference>
<name>A0A7W3IVP6_9ACTN</name>
<dbReference type="GO" id="GO:0003677">
    <property type="term" value="F:DNA binding"/>
    <property type="evidence" value="ECO:0007669"/>
    <property type="project" value="UniProtKB-KW"/>
</dbReference>
<comment type="caution">
    <text evidence="3">The sequence shown here is derived from an EMBL/GenBank/DDBJ whole genome shotgun (WGS) entry which is preliminary data.</text>
</comment>
<dbReference type="InterPro" id="IPR047057">
    <property type="entry name" value="MerR_fam"/>
</dbReference>
<sequence length="146" mass="16426">MTDPSPRTEGAERATTPEEVAPGLMHIGAVADRTEMSIRTLRHYDEVGLVPPSARSAGGFRLYTEADVDRIRTIRRMKPLGFSLEEMRQLLEAVDLLSTPGADHDAARQTVDRFHRQAVANYERLQLHLRYAAEFVGLLDGIRLRD</sequence>
<organism evidence="3 4">
    <name type="scientific">Microlunatus kandeliicorticis</name>
    <dbReference type="NCBI Taxonomy" id="1759536"/>
    <lineage>
        <taxon>Bacteria</taxon>
        <taxon>Bacillati</taxon>
        <taxon>Actinomycetota</taxon>
        <taxon>Actinomycetes</taxon>
        <taxon>Propionibacteriales</taxon>
        <taxon>Propionibacteriaceae</taxon>
        <taxon>Microlunatus</taxon>
    </lineage>
</organism>
<dbReference type="InterPro" id="IPR000551">
    <property type="entry name" value="MerR-type_HTH_dom"/>
</dbReference>
<keyword evidence="1 3" id="KW-0238">DNA-binding</keyword>
<dbReference type="Gene3D" id="1.10.1660.10">
    <property type="match status" value="1"/>
</dbReference>
<dbReference type="PANTHER" id="PTHR30204">
    <property type="entry name" value="REDOX-CYCLING DRUG-SENSING TRANSCRIPTIONAL ACTIVATOR SOXR"/>
    <property type="match status" value="1"/>
</dbReference>
<feature type="domain" description="HTH merR-type" evidence="2">
    <location>
        <begin position="24"/>
        <end position="93"/>
    </location>
</feature>
<dbReference type="Proteomes" id="UP000523079">
    <property type="component" value="Unassembled WGS sequence"/>
</dbReference>
<gene>
    <name evidence="3" type="ORF">FHX74_003777</name>
</gene>
<protein>
    <submittedName>
        <fullName evidence="3">DNA-binding transcriptional MerR regulator</fullName>
    </submittedName>
</protein>
<dbReference type="SUPFAM" id="SSF46955">
    <property type="entry name" value="Putative DNA-binding domain"/>
    <property type="match status" value="1"/>
</dbReference>
<dbReference type="SMART" id="SM00422">
    <property type="entry name" value="HTH_MERR"/>
    <property type="match status" value="1"/>
</dbReference>
<evidence type="ECO:0000256" key="1">
    <source>
        <dbReference type="ARBA" id="ARBA00023125"/>
    </source>
</evidence>